<evidence type="ECO:0000313" key="1">
    <source>
        <dbReference type="EMBL" id="KES05892.1"/>
    </source>
</evidence>
<evidence type="ECO:0000313" key="2">
    <source>
        <dbReference type="Proteomes" id="UP000028341"/>
    </source>
</evidence>
<gene>
    <name evidence="1" type="ORF">BU52_17405</name>
</gene>
<dbReference type="AlphaFoldDB" id="A0A081XQR9"/>
<organism evidence="1 2">
    <name type="scientific">Streptomyces toyocaensis</name>
    <dbReference type="NCBI Taxonomy" id="55952"/>
    <lineage>
        <taxon>Bacteria</taxon>
        <taxon>Bacillati</taxon>
        <taxon>Actinomycetota</taxon>
        <taxon>Actinomycetes</taxon>
        <taxon>Kitasatosporales</taxon>
        <taxon>Streptomycetaceae</taxon>
        <taxon>Streptomyces</taxon>
    </lineage>
</organism>
<comment type="caution">
    <text evidence="1">The sequence shown here is derived from an EMBL/GenBank/DDBJ whole genome shotgun (WGS) entry which is preliminary data.</text>
</comment>
<dbReference type="EMBL" id="JFCB01000014">
    <property type="protein sequence ID" value="KES05892.1"/>
    <property type="molecule type" value="Genomic_DNA"/>
</dbReference>
<dbReference type="OrthoDB" id="3478947at2"/>
<sequence length="146" mass="15934">MDIAQHIALIDELCFRPFPAEHGPSDVGFGGPGHHVAVLRSGPGPRGGDPAEWAVTVDQFEKDRDAVYEVLASRWGDVAPWNLQTVLLRTEHEEIPEPWAWLGARAAVAWLWEVRGTGRWVAVAVADRDAGDDVQLLAVVTETAPP</sequence>
<dbReference type="RefSeq" id="WP_037934953.1">
    <property type="nucleotide sequence ID" value="NZ_JBFADL010000023.1"/>
</dbReference>
<dbReference type="STRING" id="55952.BU52_17405"/>
<name>A0A081XQR9_STRTO</name>
<dbReference type="Proteomes" id="UP000028341">
    <property type="component" value="Unassembled WGS sequence"/>
</dbReference>
<accession>A0A081XQR9</accession>
<reference evidence="1 2" key="1">
    <citation type="submission" date="2014-02" db="EMBL/GenBank/DDBJ databases">
        <title>The genome announcement of Streptomyces toyocaensis NRRL15009.</title>
        <authorList>
            <person name="Hong H.-J."/>
            <person name="Kwun M.J."/>
        </authorList>
    </citation>
    <scope>NUCLEOTIDE SEQUENCE [LARGE SCALE GENOMIC DNA]</scope>
    <source>
        <strain evidence="1 2">NRRL 15009</strain>
    </source>
</reference>
<proteinExistence type="predicted"/>
<protein>
    <submittedName>
        <fullName evidence="1">Uncharacterized protein</fullName>
    </submittedName>
</protein>
<keyword evidence="2" id="KW-1185">Reference proteome</keyword>
<dbReference type="eggNOG" id="ENOG5034475">
    <property type="taxonomic scope" value="Bacteria"/>
</dbReference>